<keyword evidence="2" id="KW-1185">Reference proteome</keyword>
<evidence type="ECO:0000313" key="1">
    <source>
        <dbReference type="EMBL" id="KAJ8870403.1"/>
    </source>
</evidence>
<comment type="caution">
    <text evidence="1">The sequence shown here is derived from an EMBL/GenBank/DDBJ whole genome shotgun (WGS) entry which is preliminary data.</text>
</comment>
<proteinExistence type="predicted"/>
<accession>A0ABQ9GFU5</accession>
<protein>
    <submittedName>
        <fullName evidence="1">Uncharacterized protein</fullName>
    </submittedName>
</protein>
<organism evidence="1 2">
    <name type="scientific">Dryococelus australis</name>
    <dbReference type="NCBI Taxonomy" id="614101"/>
    <lineage>
        <taxon>Eukaryota</taxon>
        <taxon>Metazoa</taxon>
        <taxon>Ecdysozoa</taxon>
        <taxon>Arthropoda</taxon>
        <taxon>Hexapoda</taxon>
        <taxon>Insecta</taxon>
        <taxon>Pterygota</taxon>
        <taxon>Neoptera</taxon>
        <taxon>Polyneoptera</taxon>
        <taxon>Phasmatodea</taxon>
        <taxon>Verophasmatodea</taxon>
        <taxon>Anareolatae</taxon>
        <taxon>Phasmatidae</taxon>
        <taxon>Eurycanthinae</taxon>
        <taxon>Dryococelus</taxon>
    </lineage>
</organism>
<name>A0ABQ9GFU5_9NEOP</name>
<dbReference type="Proteomes" id="UP001159363">
    <property type="component" value="Chromosome 12"/>
</dbReference>
<dbReference type="EMBL" id="JARBHB010000013">
    <property type="protein sequence ID" value="KAJ8870403.1"/>
    <property type="molecule type" value="Genomic_DNA"/>
</dbReference>
<sequence>MEYEVLESLNIVSKPLQSETVDLYAHELLGNALLKLIEMHDRFGELVSEASNICKCWGISQSFRKSKVRKVEKHFDELCEDERLQDQESSFRITVFYPKVDTLRIQLDNRFQVMKDVLDTYQVIKLEFLVNASEKVVHDKAVDFVRRFSNDASPTFPPQGVSICVNN</sequence>
<reference evidence="1 2" key="1">
    <citation type="submission" date="2023-02" db="EMBL/GenBank/DDBJ databases">
        <title>LHISI_Scaffold_Assembly.</title>
        <authorList>
            <person name="Stuart O.P."/>
            <person name="Cleave R."/>
            <person name="Magrath M.J.L."/>
            <person name="Mikheyev A.S."/>
        </authorList>
    </citation>
    <scope>NUCLEOTIDE SEQUENCE [LARGE SCALE GENOMIC DNA]</scope>
    <source>
        <strain evidence="1">Daus_M_001</strain>
        <tissue evidence="1">Leg muscle</tissue>
    </source>
</reference>
<gene>
    <name evidence="1" type="ORF">PR048_029424</name>
</gene>
<evidence type="ECO:0000313" key="2">
    <source>
        <dbReference type="Proteomes" id="UP001159363"/>
    </source>
</evidence>